<dbReference type="OrthoDB" id="6006530at2"/>
<dbReference type="AlphaFoldDB" id="A0A562ZXC7"/>
<dbReference type="GO" id="GO:0003677">
    <property type="term" value="F:DNA binding"/>
    <property type="evidence" value="ECO:0007669"/>
    <property type="project" value="InterPro"/>
</dbReference>
<organism evidence="2 3">
    <name type="scientific">Caenimonas sedimenti</name>
    <dbReference type="NCBI Taxonomy" id="2596921"/>
    <lineage>
        <taxon>Bacteria</taxon>
        <taxon>Pseudomonadati</taxon>
        <taxon>Pseudomonadota</taxon>
        <taxon>Betaproteobacteria</taxon>
        <taxon>Burkholderiales</taxon>
        <taxon>Comamonadaceae</taxon>
        <taxon>Caenimonas</taxon>
    </lineage>
</organism>
<dbReference type="EMBL" id="VOBQ01000002">
    <property type="protein sequence ID" value="TWO72978.1"/>
    <property type="molecule type" value="Genomic_DNA"/>
</dbReference>
<dbReference type="InterPro" id="IPR010982">
    <property type="entry name" value="Lambda_DNA-bd_dom_sf"/>
</dbReference>
<keyword evidence="3" id="KW-1185">Reference proteome</keyword>
<evidence type="ECO:0000313" key="3">
    <source>
        <dbReference type="Proteomes" id="UP000318199"/>
    </source>
</evidence>
<dbReference type="PROSITE" id="PS50943">
    <property type="entry name" value="HTH_CROC1"/>
    <property type="match status" value="1"/>
</dbReference>
<dbReference type="SUPFAM" id="SSF47413">
    <property type="entry name" value="lambda repressor-like DNA-binding domains"/>
    <property type="match status" value="1"/>
</dbReference>
<feature type="domain" description="HTH cro/C1-type" evidence="1">
    <location>
        <begin position="14"/>
        <end position="72"/>
    </location>
</feature>
<accession>A0A562ZXC7</accession>
<proteinExistence type="predicted"/>
<comment type="caution">
    <text evidence="2">The sequence shown here is derived from an EMBL/GenBank/DDBJ whole genome shotgun (WGS) entry which is preliminary data.</text>
</comment>
<dbReference type="Pfam" id="PF13560">
    <property type="entry name" value="HTH_31"/>
    <property type="match status" value="1"/>
</dbReference>
<sequence>MSGREIAYSWGRRLKQARLAAGLSQRQLGIQAGIDEAVASTRINRYELDIHQPDVRIAHALARVLGVSAAFFYAAEEELAEYIFRLAQLRAAERRDTYRSLAHIPGPPAA</sequence>
<dbReference type="Gene3D" id="1.10.260.40">
    <property type="entry name" value="lambda repressor-like DNA-binding domains"/>
    <property type="match status" value="1"/>
</dbReference>
<gene>
    <name evidence="2" type="ORF">FN976_01700</name>
</gene>
<dbReference type="CDD" id="cd00093">
    <property type="entry name" value="HTH_XRE"/>
    <property type="match status" value="1"/>
</dbReference>
<dbReference type="InterPro" id="IPR001387">
    <property type="entry name" value="Cro/C1-type_HTH"/>
</dbReference>
<dbReference type="Proteomes" id="UP000318199">
    <property type="component" value="Unassembled WGS sequence"/>
</dbReference>
<evidence type="ECO:0000259" key="1">
    <source>
        <dbReference type="PROSITE" id="PS50943"/>
    </source>
</evidence>
<protein>
    <submittedName>
        <fullName evidence="2">Helix-turn-helix transcriptional regulator</fullName>
    </submittedName>
</protein>
<reference evidence="2 3" key="1">
    <citation type="submission" date="2019-07" db="EMBL/GenBank/DDBJ databases">
        <title>Caenimonas sedimenti sp. nov., isolated from activated sludge.</title>
        <authorList>
            <person name="Xu J."/>
        </authorList>
    </citation>
    <scope>NUCLEOTIDE SEQUENCE [LARGE SCALE GENOMIC DNA]</scope>
    <source>
        <strain evidence="2 3">HX-9-20</strain>
    </source>
</reference>
<dbReference type="SMART" id="SM00530">
    <property type="entry name" value="HTH_XRE"/>
    <property type="match status" value="1"/>
</dbReference>
<dbReference type="RefSeq" id="WP_145890340.1">
    <property type="nucleotide sequence ID" value="NZ_VOBQ01000002.1"/>
</dbReference>
<name>A0A562ZXC7_9BURK</name>
<evidence type="ECO:0000313" key="2">
    <source>
        <dbReference type="EMBL" id="TWO72978.1"/>
    </source>
</evidence>